<evidence type="ECO:0000313" key="1">
    <source>
        <dbReference type="EMBL" id="KKZ68630.1"/>
    </source>
</evidence>
<gene>
    <name evidence="1" type="ORF">EMCG_05787</name>
</gene>
<protein>
    <submittedName>
        <fullName evidence="1">Uncharacterized protein</fullName>
    </submittedName>
</protein>
<accession>A0A0G2IE90</accession>
<reference evidence="2" key="1">
    <citation type="journal article" date="2015" name="PLoS Genet.">
        <title>The dynamic genome and transcriptome of the human fungal pathogen Blastomyces and close relative Emmonsia.</title>
        <authorList>
            <person name="Munoz J.F."/>
            <person name="Gauthier G.M."/>
            <person name="Desjardins C.A."/>
            <person name="Gallo J.E."/>
            <person name="Holder J."/>
            <person name="Sullivan T.D."/>
            <person name="Marty A.J."/>
            <person name="Carmen J.C."/>
            <person name="Chen Z."/>
            <person name="Ding L."/>
            <person name="Gujja S."/>
            <person name="Magrini V."/>
            <person name="Misas E."/>
            <person name="Mitreva M."/>
            <person name="Priest M."/>
            <person name="Saif S."/>
            <person name="Whiston E.A."/>
            <person name="Young S."/>
            <person name="Zeng Q."/>
            <person name="Goldman W.E."/>
            <person name="Mardis E.R."/>
            <person name="Taylor J.W."/>
            <person name="McEwen J.G."/>
            <person name="Clay O.K."/>
            <person name="Klein B.S."/>
            <person name="Cuomo C.A."/>
        </authorList>
    </citation>
    <scope>NUCLEOTIDE SEQUENCE [LARGE SCALE GENOMIC DNA]</scope>
    <source>
        <strain evidence="2">UAMH 3008</strain>
    </source>
</reference>
<proteinExistence type="predicted"/>
<organism evidence="1 2">
    <name type="scientific">[Emmonsia] crescens</name>
    <dbReference type="NCBI Taxonomy" id="73230"/>
    <lineage>
        <taxon>Eukaryota</taxon>
        <taxon>Fungi</taxon>
        <taxon>Dikarya</taxon>
        <taxon>Ascomycota</taxon>
        <taxon>Pezizomycotina</taxon>
        <taxon>Eurotiomycetes</taxon>
        <taxon>Eurotiomycetidae</taxon>
        <taxon>Onygenales</taxon>
        <taxon>Ajellomycetaceae</taxon>
        <taxon>Emergomyces</taxon>
    </lineage>
</organism>
<comment type="caution">
    <text evidence="1">The sequence shown here is derived from an EMBL/GenBank/DDBJ whole genome shotgun (WGS) entry which is preliminary data.</text>
</comment>
<evidence type="ECO:0000313" key="2">
    <source>
        <dbReference type="Proteomes" id="UP000034164"/>
    </source>
</evidence>
<dbReference type="VEuPathDB" id="FungiDB:EMCG_05787"/>
<name>A0A0G2IE90_9EURO</name>
<sequence length="90" mass="9900">MVHAMVDHRRNGSSDQFSSVSKCESWSNVAAFMLLQIASGAGVFNILEETSTDMLHITASKYTNQVELEHLLTWGPALGGWVIGIPKRQP</sequence>
<dbReference type="EMBL" id="LCZI01000090">
    <property type="protein sequence ID" value="KKZ68630.1"/>
    <property type="molecule type" value="Genomic_DNA"/>
</dbReference>
<dbReference type="AlphaFoldDB" id="A0A0G2IE90"/>
<dbReference type="Proteomes" id="UP000034164">
    <property type="component" value="Unassembled WGS sequence"/>
</dbReference>